<dbReference type="Pfam" id="PF19879">
    <property type="entry name" value="DUF6352"/>
    <property type="match status" value="1"/>
</dbReference>
<sequence length="336" mass="36585">MTEFWVSSGHHLTRRTEGGGLGVTDELILAYLARPELIPPEDACDAERRLYADLRAEPRRAVPPEAVAAIADADARENWAVLLAFRDRLLAARSIEAAYLDLVRGGLQGTPSLFLNQLVHLILRNALDGCDDPFVLRAAELFFRAQRVSRLDGAVLLADSEVIEAREGSAPLSPLVTMLGKEAANELDILNAENAWSYWSRSDAFSMALNLGSSAPSRAGLARVIEAFIGHLLNLEVRVEPLEALEDSDWRWFVGLDAEATRIGNALWRGQAVDEADRARVIAIFRLTFADPQRVDPAVGDRPVYLLLAASPANLVTLKPQNLIVGLPLAGLPSGS</sequence>
<name>A0ABV2L1S8_9HYPH</name>
<organism evidence="1 2">
    <name type="scientific">Methylobacterium goesingense</name>
    <dbReference type="NCBI Taxonomy" id="243690"/>
    <lineage>
        <taxon>Bacteria</taxon>
        <taxon>Pseudomonadati</taxon>
        <taxon>Pseudomonadota</taxon>
        <taxon>Alphaproteobacteria</taxon>
        <taxon>Hyphomicrobiales</taxon>
        <taxon>Methylobacteriaceae</taxon>
        <taxon>Methylobacterium</taxon>
    </lineage>
</organism>
<evidence type="ECO:0000313" key="2">
    <source>
        <dbReference type="Proteomes" id="UP001549145"/>
    </source>
</evidence>
<dbReference type="Proteomes" id="UP001549145">
    <property type="component" value="Unassembled WGS sequence"/>
</dbReference>
<dbReference type="RefSeq" id="WP_238280340.1">
    <property type="nucleotide sequence ID" value="NZ_BPQL01000084.1"/>
</dbReference>
<accession>A0ABV2L1S8</accession>
<comment type="caution">
    <text evidence="1">The sequence shown here is derived from an EMBL/GenBank/DDBJ whole genome shotgun (WGS) entry which is preliminary data.</text>
</comment>
<keyword evidence="2" id="KW-1185">Reference proteome</keyword>
<protein>
    <submittedName>
        <fullName evidence="1">Uncharacterized protein</fullName>
    </submittedName>
</protein>
<gene>
    <name evidence="1" type="ORF">ABID43_001129</name>
</gene>
<dbReference type="InterPro" id="IPR045932">
    <property type="entry name" value="DUF6352"/>
</dbReference>
<evidence type="ECO:0000313" key="1">
    <source>
        <dbReference type="EMBL" id="MET3691604.1"/>
    </source>
</evidence>
<reference evidence="1 2" key="1">
    <citation type="submission" date="2024-06" db="EMBL/GenBank/DDBJ databases">
        <title>Genomic Encyclopedia of Type Strains, Phase IV (KMG-IV): sequencing the most valuable type-strain genomes for metagenomic binning, comparative biology and taxonomic classification.</title>
        <authorList>
            <person name="Goeker M."/>
        </authorList>
    </citation>
    <scope>NUCLEOTIDE SEQUENCE [LARGE SCALE GENOMIC DNA]</scope>
    <source>
        <strain evidence="1 2">DSM 21331</strain>
    </source>
</reference>
<dbReference type="EMBL" id="JBEPMM010000002">
    <property type="protein sequence ID" value="MET3691604.1"/>
    <property type="molecule type" value="Genomic_DNA"/>
</dbReference>
<proteinExistence type="predicted"/>